<feature type="transmembrane region" description="Helical" evidence="24">
    <location>
        <begin position="305"/>
        <end position="329"/>
    </location>
</feature>
<feature type="transmembrane region" description="Helical" evidence="24">
    <location>
        <begin position="77"/>
        <end position="95"/>
    </location>
</feature>
<evidence type="ECO:0000313" key="26">
    <source>
        <dbReference type="Proteomes" id="UP000063919"/>
    </source>
</evidence>
<evidence type="ECO:0000313" key="25">
    <source>
        <dbReference type="EMBL" id="ALD66647.1"/>
    </source>
</evidence>
<sequence length="370" mass="41691">MKKNKDKNEFEITETAEISPEINGDIGNNRFKLPSAKRNFKVRVLSTIVLLALLLGFVVSGAIYTSLKSYTDLNADAASYTSIILTVGLLGICMFEMNKTMGFKNWYYQVLMITFATIMFIFPLSFNMYNFSFYTEMSLETWLQLWQFPVLVTSYLIVTIIIGFADKRIDIKSALINFIMTMIIIMGLKAFSISSLGLIETVNPETNEIKISARFSFVTIVWIWMMIILSDSFQYIGGMRFGKTKLSPNISPKKTWEGALIGLGVAATSGIIFAMIFKFTPPLQDFQPLKEPMQSLGGRSMALEIIVYILLALVFPIIGLFGDLLFSWVKRQVNIKDYSNLIPGHGGALDRMDSILFSLFVLFIFISSVA</sequence>
<keyword evidence="26" id="KW-1185">Reference proteome</keyword>
<dbReference type="KEGG" id="scj:SCANT_v1c07410"/>
<evidence type="ECO:0000256" key="17">
    <source>
        <dbReference type="ARBA" id="ARBA00023264"/>
    </source>
</evidence>
<comment type="pathway">
    <text evidence="4">Lipid metabolism.</text>
</comment>
<dbReference type="STRING" id="362837.SCANT_v1c07410"/>
<protein>
    <recommendedName>
        <fullName evidence="7">Phosphatidate cytidylyltransferase</fullName>
        <ecNumber evidence="6">2.7.7.41</ecNumber>
    </recommendedName>
    <alternativeName>
        <fullName evidence="20">CDP-DAG synthase</fullName>
    </alternativeName>
    <alternativeName>
        <fullName evidence="22">CDP-DG synthase</fullName>
    </alternativeName>
    <alternativeName>
        <fullName evidence="18">CDP-diacylglycerol synthase</fullName>
    </alternativeName>
    <alternativeName>
        <fullName evidence="21">CDP-diglyceride pyrophosphorylase</fullName>
    </alternativeName>
    <alternativeName>
        <fullName evidence="23">CDP-diglyceride synthase</fullName>
    </alternativeName>
    <alternativeName>
        <fullName evidence="19">CTP:phosphatidate cytidylyltransferase</fullName>
    </alternativeName>
</protein>
<keyword evidence="9" id="KW-0444">Lipid biosynthesis</keyword>
<comment type="subcellular location">
    <subcellularLocation>
        <location evidence="2">Cell membrane</location>
        <topology evidence="2">Multi-pass membrane protein</topology>
    </subcellularLocation>
</comment>
<evidence type="ECO:0000256" key="24">
    <source>
        <dbReference type="SAM" id="Phobius"/>
    </source>
</evidence>
<evidence type="ECO:0000256" key="12">
    <source>
        <dbReference type="ARBA" id="ARBA00022695"/>
    </source>
</evidence>
<evidence type="ECO:0000256" key="4">
    <source>
        <dbReference type="ARBA" id="ARBA00005189"/>
    </source>
</evidence>
<evidence type="ECO:0000256" key="3">
    <source>
        <dbReference type="ARBA" id="ARBA00005119"/>
    </source>
</evidence>
<dbReference type="EC" id="2.7.7.41" evidence="6"/>
<dbReference type="PATRIC" id="fig|362837.3.peg.757"/>
<reference evidence="25 26" key="1">
    <citation type="journal article" date="2015" name="Genome Announc.">
        <title>Complete Genome Sequence of Spiroplasma cantharicola CC-1T (DSM 21588), a Bacterium Isolated from Soldier Beetle (Cantharis carolinus).</title>
        <authorList>
            <person name="Lo W.S."/>
            <person name="Liu P.Y."/>
            <person name="Kuo C.H."/>
        </authorList>
    </citation>
    <scope>NUCLEOTIDE SEQUENCE [LARGE SCALE GENOMIC DNA]</scope>
    <source>
        <strain evidence="25 26">CC-1</strain>
    </source>
</reference>
<dbReference type="EMBL" id="CP012622">
    <property type="protein sequence ID" value="ALD66647.1"/>
    <property type="molecule type" value="Genomic_DNA"/>
</dbReference>
<proteinExistence type="inferred from homology"/>
<feature type="transmembrane region" description="Helical" evidence="24">
    <location>
        <begin position="146"/>
        <end position="165"/>
    </location>
</feature>
<evidence type="ECO:0000256" key="14">
    <source>
        <dbReference type="ARBA" id="ARBA00023098"/>
    </source>
</evidence>
<keyword evidence="11 24" id="KW-0812">Transmembrane</keyword>
<keyword evidence="16" id="KW-0594">Phospholipid biosynthesis</keyword>
<evidence type="ECO:0000256" key="1">
    <source>
        <dbReference type="ARBA" id="ARBA00001698"/>
    </source>
</evidence>
<keyword evidence="8" id="KW-1003">Cell membrane</keyword>
<evidence type="ECO:0000256" key="7">
    <source>
        <dbReference type="ARBA" id="ARBA00019373"/>
    </source>
</evidence>
<evidence type="ECO:0000256" key="18">
    <source>
        <dbReference type="ARBA" id="ARBA00029893"/>
    </source>
</evidence>
<dbReference type="AlphaFoldDB" id="A0A0M4JSR5"/>
<dbReference type="PANTHER" id="PTHR46382">
    <property type="entry name" value="PHOSPHATIDATE CYTIDYLYLTRANSFERASE"/>
    <property type="match status" value="1"/>
</dbReference>
<evidence type="ECO:0000256" key="8">
    <source>
        <dbReference type="ARBA" id="ARBA00022475"/>
    </source>
</evidence>
<feature type="transmembrane region" description="Helical" evidence="24">
    <location>
        <begin position="258"/>
        <end position="277"/>
    </location>
</feature>
<dbReference type="OrthoDB" id="9799199at2"/>
<feature type="transmembrane region" description="Helical" evidence="24">
    <location>
        <begin position="42"/>
        <end position="65"/>
    </location>
</feature>
<evidence type="ECO:0000256" key="15">
    <source>
        <dbReference type="ARBA" id="ARBA00023136"/>
    </source>
</evidence>
<dbReference type="PANTHER" id="PTHR46382:SF1">
    <property type="entry name" value="PHOSPHATIDATE CYTIDYLYLTRANSFERASE"/>
    <property type="match status" value="1"/>
</dbReference>
<keyword evidence="14" id="KW-0443">Lipid metabolism</keyword>
<name>A0A0M4JSR5_9MOLU</name>
<evidence type="ECO:0000256" key="9">
    <source>
        <dbReference type="ARBA" id="ARBA00022516"/>
    </source>
</evidence>
<evidence type="ECO:0000256" key="22">
    <source>
        <dbReference type="ARBA" id="ARBA00032743"/>
    </source>
</evidence>
<evidence type="ECO:0000256" key="6">
    <source>
        <dbReference type="ARBA" id="ARBA00012487"/>
    </source>
</evidence>
<feature type="transmembrane region" description="Helical" evidence="24">
    <location>
        <begin position="177"/>
        <end position="199"/>
    </location>
</feature>
<evidence type="ECO:0000256" key="10">
    <source>
        <dbReference type="ARBA" id="ARBA00022679"/>
    </source>
</evidence>
<evidence type="ECO:0000256" key="13">
    <source>
        <dbReference type="ARBA" id="ARBA00022989"/>
    </source>
</evidence>
<organism evidence="25 26">
    <name type="scientific">Spiroplasma cantharicola</name>
    <dbReference type="NCBI Taxonomy" id="362837"/>
    <lineage>
        <taxon>Bacteria</taxon>
        <taxon>Bacillati</taxon>
        <taxon>Mycoplasmatota</taxon>
        <taxon>Mollicutes</taxon>
        <taxon>Entomoplasmatales</taxon>
        <taxon>Spiroplasmataceae</taxon>
        <taxon>Spiroplasma</taxon>
    </lineage>
</organism>
<feature type="transmembrane region" description="Helical" evidence="24">
    <location>
        <begin position="211"/>
        <end position="237"/>
    </location>
</feature>
<evidence type="ECO:0000256" key="23">
    <source>
        <dbReference type="ARBA" id="ARBA00033406"/>
    </source>
</evidence>
<comment type="pathway">
    <text evidence="3">Phospholipid metabolism; CDP-diacylglycerol biosynthesis; CDP-diacylglycerol from sn-glycerol 3-phosphate: step 3/3.</text>
</comment>
<evidence type="ECO:0000256" key="19">
    <source>
        <dbReference type="ARBA" id="ARBA00031825"/>
    </source>
</evidence>
<keyword evidence="17" id="KW-1208">Phospholipid metabolism</keyword>
<evidence type="ECO:0000256" key="21">
    <source>
        <dbReference type="ARBA" id="ARBA00032396"/>
    </source>
</evidence>
<keyword evidence="10 25" id="KW-0808">Transferase</keyword>
<dbReference type="GO" id="GO:0005886">
    <property type="term" value="C:plasma membrane"/>
    <property type="evidence" value="ECO:0007669"/>
    <property type="project" value="UniProtKB-SubCell"/>
</dbReference>
<dbReference type="GO" id="GO:0016024">
    <property type="term" value="P:CDP-diacylglycerol biosynthetic process"/>
    <property type="evidence" value="ECO:0007669"/>
    <property type="project" value="TreeGrafter"/>
</dbReference>
<feature type="transmembrane region" description="Helical" evidence="24">
    <location>
        <begin position="107"/>
        <end position="126"/>
    </location>
</feature>
<evidence type="ECO:0000256" key="20">
    <source>
        <dbReference type="ARBA" id="ARBA00032253"/>
    </source>
</evidence>
<dbReference type="Proteomes" id="UP000063919">
    <property type="component" value="Chromosome"/>
</dbReference>
<evidence type="ECO:0000256" key="16">
    <source>
        <dbReference type="ARBA" id="ARBA00023209"/>
    </source>
</evidence>
<dbReference type="GO" id="GO:0004605">
    <property type="term" value="F:phosphatidate cytidylyltransferase activity"/>
    <property type="evidence" value="ECO:0007669"/>
    <property type="project" value="UniProtKB-EC"/>
</dbReference>
<keyword evidence="12 25" id="KW-0548">Nucleotidyltransferase</keyword>
<evidence type="ECO:0000256" key="11">
    <source>
        <dbReference type="ARBA" id="ARBA00022692"/>
    </source>
</evidence>
<evidence type="ECO:0000256" key="2">
    <source>
        <dbReference type="ARBA" id="ARBA00004651"/>
    </source>
</evidence>
<keyword evidence="13 24" id="KW-1133">Transmembrane helix</keyword>
<gene>
    <name evidence="25" type="primary">cdsA</name>
    <name evidence="25" type="ORF">SCANT_v1c07410</name>
</gene>
<dbReference type="RefSeq" id="WP_053946400.1">
    <property type="nucleotide sequence ID" value="NZ_CP012622.1"/>
</dbReference>
<keyword evidence="15 24" id="KW-0472">Membrane</keyword>
<comment type="similarity">
    <text evidence="5">Belongs to the CDS family.</text>
</comment>
<dbReference type="Pfam" id="PF01148">
    <property type="entry name" value="CTP_transf_1"/>
    <property type="match status" value="1"/>
</dbReference>
<comment type="catalytic activity">
    <reaction evidence="1">
        <text>a 1,2-diacyl-sn-glycero-3-phosphate + CTP + H(+) = a CDP-1,2-diacyl-sn-glycerol + diphosphate</text>
        <dbReference type="Rhea" id="RHEA:16229"/>
        <dbReference type="ChEBI" id="CHEBI:15378"/>
        <dbReference type="ChEBI" id="CHEBI:33019"/>
        <dbReference type="ChEBI" id="CHEBI:37563"/>
        <dbReference type="ChEBI" id="CHEBI:58332"/>
        <dbReference type="ChEBI" id="CHEBI:58608"/>
        <dbReference type="EC" id="2.7.7.41"/>
    </reaction>
</comment>
<accession>A0A0M4JSR5</accession>
<evidence type="ECO:0000256" key="5">
    <source>
        <dbReference type="ARBA" id="ARBA00010185"/>
    </source>
</evidence>